<dbReference type="SUPFAM" id="SSF50249">
    <property type="entry name" value="Nucleic acid-binding proteins"/>
    <property type="match status" value="1"/>
</dbReference>
<evidence type="ECO:0000313" key="2">
    <source>
        <dbReference type="EMBL" id="CAD8351305.1"/>
    </source>
</evidence>
<protein>
    <recommendedName>
        <fullName evidence="3">CSD domain-containing protein</fullName>
    </recommendedName>
</protein>
<evidence type="ECO:0000256" key="1">
    <source>
        <dbReference type="SAM" id="MobiDB-lite"/>
    </source>
</evidence>
<accession>A0A7S0A2K1</accession>
<name>A0A7S0A2K1_9DINO</name>
<dbReference type="Gene3D" id="2.40.50.140">
    <property type="entry name" value="Nucleic acid-binding proteins"/>
    <property type="match status" value="1"/>
</dbReference>
<gene>
    <name evidence="2" type="ORF">PBAH0796_LOCUS6672</name>
</gene>
<dbReference type="EMBL" id="HBEG01011233">
    <property type="protein sequence ID" value="CAD8351305.1"/>
    <property type="molecule type" value="Transcribed_RNA"/>
</dbReference>
<proteinExistence type="predicted"/>
<dbReference type="InterPro" id="IPR012340">
    <property type="entry name" value="NA-bd_OB-fold"/>
</dbReference>
<feature type="region of interest" description="Disordered" evidence="1">
    <location>
        <begin position="253"/>
        <end position="280"/>
    </location>
</feature>
<sequence length="323" mass="34797">MTTSFSEMLSTSVLGLLSIQWLEEGLIILSIGLAFITAHRCLSADRKKQEQAKLKVVEEVPSRRPPQAHKARAAKAPDSCEASSACRAPQTSAEMPGVTDARFIGKIISYKADDGYGFISCPELYPRFHRDVFLHRLQVGVFEVGASVSFGVFLNKNGHPQAKELALAQAATLKAACLELLGPNDASKAGVNLPEKSPLNPHAKPFDVAITEKQALNPHAEPFWSSQATAAEAGKAWNGVEPGRCAWPRGAFETEGPTEQQVSPWSDRDDSKQWGRSAKNGWDDGWGCRARHWVPKVKADTAAAGAQGGGLWVPKSGKGVCSQ</sequence>
<organism evidence="2">
    <name type="scientific">Pyrodinium bahamense</name>
    <dbReference type="NCBI Taxonomy" id="73915"/>
    <lineage>
        <taxon>Eukaryota</taxon>
        <taxon>Sar</taxon>
        <taxon>Alveolata</taxon>
        <taxon>Dinophyceae</taxon>
        <taxon>Gonyaulacales</taxon>
        <taxon>Pyrocystaceae</taxon>
        <taxon>Pyrodinium</taxon>
    </lineage>
</organism>
<evidence type="ECO:0008006" key="3">
    <source>
        <dbReference type="Google" id="ProtNLM"/>
    </source>
</evidence>
<dbReference type="AlphaFoldDB" id="A0A7S0A2K1"/>
<reference evidence="2" key="1">
    <citation type="submission" date="2021-01" db="EMBL/GenBank/DDBJ databases">
        <authorList>
            <person name="Corre E."/>
            <person name="Pelletier E."/>
            <person name="Niang G."/>
            <person name="Scheremetjew M."/>
            <person name="Finn R."/>
            <person name="Kale V."/>
            <person name="Holt S."/>
            <person name="Cochrane G."/>
            <person name="Meng A."/>
            <person name="Brown T."/>
            <person name="Cohen L."/>
        </authorList>
    </citation>
    <scope>NUCLEOTIDE SEQUENCE</scope>
    <source>
        <strain evidence="2">Pbaha01</strain>
    </source>
</reference>